<evidence type="ECO:0000313" key="1">
    <source>
        <dbReference type="EMBL" id="MBM7643127.1"/>
    </source>
</evidence>
<gene>
    <name evidence="1" type="ORF">JOC28_001428</name>
</gene>
<organism evidence="1 2">
    <name type="scientific">Streptococcus loxodontisalivarius</name>
    <dbReference type="NCBI Taxonomy" id="1349415"/>
    <lineage>
        <taxon>Bacteria</taxon>
        <taxon>Bacillati</taxon>
        <taxon>Bacillota</taxon>
        <taxon>Bacilli</taxon>
        <taxon>Lactobacillales</taxon>
        <taxon>Streptococcaceae</taxon>
        <taxon>Streptococcus</taxon>
    </lineage>
</organism>
<dbReference type="Proteomes" id="UP000697472">
    <property type="component" value="Unassembled WGS sequence"/>
</dbReference>
<sequence>MLVTLELTESITIPMDNIWINKRLDKAVSEEHAAKIRKSLFIGDSNVQSNLFNINKEGKIIINQLNEKARKMK</sequence>
<accession>A0ABS2PSW3</accession>
<reference evidence="1 2" key="1">
    <citation type="submission" date="2021-01" db="EMBL/GenBank/DDBJ databases">
        <title>Genomic Encyclopedia of Type Strains, Phase IV (KMG-IV): sequencing the most valuable type-strain genomes for metagenomic binning, comparative biology and taxonomic classification.</title>
        <authorList>
            <person name="Goeker M."/>
        </authorList>
    </citation>
    <scope>NUCLEOTIDE SEQUENCE [LARGE SCALE GENOMIC DNA]</scope>
    <source>
        <strain evidence="1 2">DSM 27382</strain>
    </source>
</reference>
<evidence type="ECO:0000313" key="2">
    <source>
        <dbReference type="Proteomes" id="UP000697472"/>
    </source>
</evidence>
<dbReference type="EMBL" id="JAFBEH010000029">
    <property type="protein sequence ID" value="MBM7643127.1"/>
    <property type="molecule type" value="Genomic_DNA"/>
</dbReference>
<comment type="caution">
    <text evidence="1">The sequence shown here is derived from an EMBL/GenBank/DDBJ whole genome shotgun (WGS) entry which is preliminary data.</text>
</comment>
<proteinExistence type="predicted"/>
<protein>
    <submittedName>
        <fullName evidence="1">Uncharacterized protein</fullName>
    </submittedName>
</protein>
<name>A0ABS2PSW3_9STRE</name>
<keyword evidence="2" id="KW-1185">Reference proteome</keyword>